<dbReference type="Proteomes" id="UP001310890">
    <property type="component" value="Unassembled WGS sequence"/>
</dbReference>
<proteinExistence type="predicted"/>
<accession>A0AAN7T896</accession>
<gene>
    <name evidence="1" type="ORF">LTR62_001655</name>
</gene>
<organism evidence="1 2">
    <name type="scientific">Meristemomyces frigidus</name>
    <dbReference type="NCBI Taxonomy" id="1508187"/>
    <lineage>
        <taxon>Eukaryota</taxon>
        <taxon>Fungi</taxon>
        <taxon>Dikarya</taxon>
        <taxon>Ascomycota</taxon>
        <taxon>Pezizomycotina</taxon>
        <taxon>Dothideomycetes</taxon>
        <taxon>Dothideomycetidae</taxon>
        <taxon>Mycosphaerellales</taxon>
        <taxon>Teratosphaeriaceae</taxon>
        <taxon>Meristemomyces</taxon>
    </lineage>
</organism>
<reference evidence="1" key="1">
    <citation type="submission" date="2023-08" db="EMBL/GenBank/DDBJ databases">
        <title>Black Yeasts Isolated from many extreme environments.</title>
        <authorList>
            <person name="Coleine C."/>
            <person name="Stajich J.E."/>
            <person name="Selbmann L."/>
        </authorList>
    </citation>
    <scope>NUCLEOTIDE SEQUENCE</scope>
    <source>
        <strain evidence="1">CCFEE 5401</strain>
    </source>
</reference>
<evidence type="ECO:0000313" key="2">
    <source>
        <dbReference type="Proteomes" id="UP001310890"/>
    </source>
</evidence>
<dbReference type="AlphaFoldDB" id="A0AAN7T896"/>
<protein>
    <submittedName>
        <fullName evidence="1">Uncharacterized protein</fullName>
    </submittedName>
</protein>
<sequence>MSSTTRASAPTNEGYRSAKYSAKPDYFFGDRKKLEDWLNQIMLYFKLERIERDSRKTNTLINNTDLKGLFSSWKNYNKAVKGFYGLSNNR</sequence>
<name>A0AAN7T896_9PEZI</name>
<comment type="caution">
    <text evidence="1">The sequence shown here is derived from an EMBL/GenBank/DDBJ whole genome shotgun (WGS) entry which is preliminary data.</text>
</comment>
<dbReference type="EMBL" id="JAVRRL010000135">
    <property type="protein sequence ID" value="KAK5107183.1"/>
    <property type="molecule type" value="Genomic_DNA"/>
</dbReference>
<evidence type="ECO:0000313" key="1">
    <source>
        <dbReference type="EMBL" id="KAK5107183.1"/>
    </source>
</evidence>